<gene>
    <name evidence="2" type="ORF">J4203_04030</name>
</gene>
<reference evidence="2" key="2">
    <citation type="submission" date="2021-05" db="EMBL/GenBank/DDBJ databases">
        <title>Protein family content uncovers lineage relationships and bacterial pathway maintenance mechanisms in DPANN archaea.</title>
        <authorList>
            <person name="Castelle C.J."/>
            <person name="Meheust R."/>
            <person name="Jaffe A.L."/>
            <person name="Seitz K."/>
            <person name="Gong X."/>
            <person name="Baker B.J."/>
            <person name="Banfield J.F."/>
        </authorList>
    </citation>
    <scope>NUCLEOTIDE SEQUENCE</scope>
    <source>
        <strain evidence="2">RIFCSPLOWO2_01_FULL_58_19</strain>
    </source>
</reference>
<evidence type="ECO:0000313" key="3">
    <source>
        <dbReference type="Proteomes" id="UP000678237"/>
    </source>
</evidence>
<reference evidence="2" key="1">
    <citation type="submission" date="2021-03" db="EMBL/GenBank/DDBJ databases">
        <authorList>
            <person name="Jaffe A."/>
        </authorList>
    </citation>
    <scope>NUCLEOTIDE SEQUENCE</scope>
    <source>
        <strain evidence="2">RIFCSPLOWO2_01_FULL_58_19</strain>
    </source>
</reference>
<evidence type="ECO:0000256" key="1">
    <source>
        <dbReference type="SAM" id="MobiDB-lite"/>
    </source>
</evidence>
<accession>A0A8T4LIF8</accession>
<name>A0A8T4LIF8_9ARCH</name>
<comment type="caution">
    <text evidence="2">The sequence shown here is derived from an EMBL/GenBank/DDBJ whole genome shotgun (WGS) entry which is preliminary data.</text>
</comment>
<feature type="region of interest" description="Disordered" evidence="1">
    <location>
        <begin position="1"/>
        <end position="59"/>
    </location>
</feature>
<feature type="compositionally biased region" description="Low complexity" evidence="1">
    <location>
        <begin position="8"/>
        <end position="36"/>
    </location>
</feature>
<protein>
    <submittedName>
        <fullName evidence="2">Uncharacterized protein</fullName>
    </submittedName>
</protein>
<sequence length="314" mass="33470">MVFLAGCPQAGTPQQTPQTPTEPSSDSQPTTGTEPATPTPPAALRENDGSSGGDAPDRFQDGLVELAAGEYTENAIAKPGDLDFYKFTVGAGDWFKATVTPTSELDAQILIYGEGGKESTWDYTYYWVGNTEGDSTFKINSAAAGKEEGFWSQMSSEEKTYTYYFSVGPAEGGGTGNYTIQLEVRPQDDAGTGKDAGETPAKALAIGPGTEHRALLNWNDKVDCFKLSTGGNATVTISPETDLDVSLTLHDHGGKDATWDLTYYKKTNKDKAGFSIDDASAGIPESVTWETTGSMQFVCVKKKGGQGNYTVEYS</sequence>
<proteinExistence type="predicted"/>
<dbReference type="Gene3D" id="2.60.120.380">
    <property type="match status" value="1"/>
</dbReference>
<organism evidence="2 3">
    <name type="scientific">Candidatus Iainarchaeum sp</name>
    <dbReference type="NCBI Taxonomy" id="3101447"/>
    <lineage>
        <taxon>Archaea</taxon>
        <taxon>Candidatus Iainarchaeota</taxon>
        <taxon>Candidatus Iainarchaeia</taxon>
        <taxon>Candidatus Iainarchaeales</taxon>
        <taxon>Candidatus Iainarchaeaceae</taxon>
        <taxon>Candidatus Iainarchaeum</taxon>
    </lineage>
</organism>
<evidence type="ECO:0000313" key="2">
    <source>
        <dbReference type="EMBL" id="MBS3063015.1"/>
    </source>
</evidence>
<dbReference type="Proteomes" id="UP000678237">
    <property type="component" value="Unassembled WGS sequence"/>
</dbReference>
<dbReference type="SUPFAM" id="SSF89260">
    <property type="entry name" value="Collagen-binding domain"/>
    <property type="match status" value="1"/>
</dbReference>
<dbReference type="EMBL" id="JAGVWE010000003">
    <property type="protein sequence ID" value="MBS3063015.1"/>
    <property type="molecule type" value="Genomic_DNA"/>
</dbReference>
<dbReference type="AlphaFoldDB" id="A0A8T4LIF8"/>